<dbReference type="InterPro" id="IPR025333">
    <property type="entry name" value="DUF4239"/>
</dbReference>
<dbReference type="Proteomes" id="UP001500630">
    <property type="component" value="Unassembled WGS sequence"/>
</dbReference>
<keyword evidence="1" id="KW-1133">Transmembrane helix</keyword>
<dbReference type="Pfam" id="PF14023">
    <property type="entry name" value="Bestrophin-like"/>
    <property type="match status" value="1"/>
</dbReference>
<organism evidence="2 3">
    <name type="scientific">Nonomuraea rosea</name>
    <dbReference type="NCBI Taxonomy" id="638574"/>
    <lineage>
        <taxon>Bacteria</taxon>
        <taxon>Bacillati</taxon>
        <taxon>Actinomycetota</taxon>
        <taxon>Actinomycetes</taxon>
        <taxon>Streptosporangiales</taxon>
        <taxon>Streptosporangiaceae</taxon>
        <taxon>Nonomuraea</taxon>
    </lineage>
</organism>
<evidence type="ECO:0000256" key="1">
    <source>
        <dbReference type="SAM" id="Phobius"/>
    </source>
</evidence>
<comment type="caution">
    <text evidence="2">The sequence shown here is derived from an EMBL/GenBank/DDBJ whole genome shotgun (WGS) entry which is preliminary data.</text>
</comment>
<dbReference type="EMBL" id="BAABDQ010000056">
    <property type="protein sequence ID" value="GAA3617810.1"/>
    <property type="molecule type" value="Genomic_DNA"/>
</dbReference>
<evidence type="ECO:0000313" key="2">
    <source>
        <dbReference type="EMBL" id="GAA3617810.1"/>
    </source>
</evidence>
<evidence type="ECO:0000313" key="3">
    <source>
        <dbReference type="Proteomes" id="UP001500630"/>
    </source>
</evidence>
<dbReference type="RefSeq" id="WP_345577938.1">
    <property type="nucleotide sequence ID" value="NZ_BAABDQ010000056.1"/>
</dbReference>
<keyword evidence="3" id="KW-1185">Reference proteome</keyword>
<feature type="transmembrane region" description="Helical" evidence="1">
    <location>
        <begin position="207"/>
        <end position="227"/>
    </location>
</feature>
<gene>
    <name evidence="2" type="ORF">GCM10022419_124160</name>
</gene>
<proteinExistence type="predicted"/>
<feature type="transmembrane region" description="Helical" evidence="1">
    <location>
        <begin position="43"/>
        <end position="64"/>
    </location>
</feature>
<sequence>MFVAVIGLLVAVAAATVTSLVAWFANRSISDQTRQDYREGSGLITGIVGTLFAISVGLVVVAAWNQVNSAAQTTSTEASNLADVYWYSRSLPPAEREQLRRFAEEYTTTVIREEWPLMAEQHTLSPAAWRASEKLRAFFQTIEPATSAGSTRYGQAMTRVQAVLDARRARAQMVGNGVPPLLWIALAGCGLIAVLPAIVCGSPVRKVHITMAAVVGGLVGMVLFLVYQLDFPFSGGVTISPAAFEQALERFSSIRSLGTG</sequence>
<reference evidence="3" key="1">
    <citation type="journal article" date="2019" name="Int. J. Syst. Evol. Microbiol.">
        <title>The Global Catalogue of Microorganisms (GCM) 10K type strain sequencing project: providing services to taxonomists for standard genome sequencing and annotation.</title>
        <authorList>
            <consortium name="The Broad Institute Genomics Platform"/>
            <consortium name="The Broad Institute Genome Sequencing Center for Infectious Disease"/>
            <person name="Wu L."/>
            <person name="Ma J."/>
        </authorList>
    </citation>
    <scope>NUCLEOTIDE SEQUENCE [LARGE SCALE GENOMIC DNA]</scope>
    <source>
        <strain evidence="3">JCM 17326</strain>
    </source>
</reference>
<keyword evidence="1" id="KW-0472">Membrane</keyword>
<name>A0ABP6ZU26_9ACTN</name>
<protein>
    <submittedName>
        <fullName evidence="2">DUF4239 domain-containing protein</fullName>
    </submittedName>
</protein>
<accession>A0ABP6ZU26</accession>
<feature type="transmembrane region" description="Helical" evidence="1">
    <location>
        <begin position="177"/>
        <end position="195"/>
    </location>
</feature>
<keyword evidence="1" id="KW-0812">Transmembrane</keyword>